<dbReference type="Proteomes" id="UP000243778">
    <property type="component" value="Unassembled WGS sequence"/>
</dbReference>
<reference evidence="2" key="1">
    <citation type="submission" date="2016-10" db="EMBL/GenBank/DDBJ databases">
        <authorList>
            <person name="Varghese N."/>
            <person name="Submissions S."/>
        </authorList>
    </citation>
    <scope>NUCLEOTIDE SEQUENCE [LARGE SCALE GENOMIC DNA]</scope>
    <source>
        <strain evidence="2">NRRL B-59562</strain>
    </source>
</reference>
<organism evidence="1 2">
    <name type="scientific">Pseudomonas kuykendallii</name>
    <dbReference type="NCBI Taxonomy" id="1007099"/>
    <lineage>
        <taxon>Bacteria</taxon>
        <taxon>Pseudomonadati</taxon>
        <taxon>Pseudomonadota</taxon>
        <taxon>Gammaproteobacteria</taxon>
        <taxon>Pseudomonadales</taxon>
        <taxon>Pseudomonadaceae</taxon>
        <taxon>Pseudomonas</taxon>
    </lineage>
</organism>
<evidence type="ECO:0000313" key="2">
    <source>
        <dbReference type="Proteomes" id="UP000243778"/>
    </source>
</evidence>
<gene>
    <name evidence="1" type="ORF">SAMN05216287_3798</name>
</gene>
<keyword evidence="2" id="KW-1185">Reference proteome</keyword>
<name>A0A1H3EN48_9PSED</name>
<sequence length="35" mass="3892">MTARTFCRTHRKPASECPCFRCNPPEPTPCPSPTA</sequence>
<dbReference type="EMBL" id="FNNU01000006">
    <property type="protein sequence ID" value="SDX80131.1"/>
    <property type="molecule type" value="Genomic_DNA"/>
</dbReference>
<proteinExistence type="predicted"/>
<evidence type="ECO:0000313" key="1">
    <source>
        <dbReference type="EMBL" id="SDX80131.1"/>
    </source>
</evidence>
<protein>
    <submittedName>
        <fullName evidence="1">Uncharacterized protein</fullName>
    </submittedName>
</protein>
<dbReference type="AlphaFoldDB" id="A0A1H3EN48"/>
<accession>A0A1H3EN48</accession>